<feature type="compositionally biased region" description="Polar residues" evidence="1">
    <location>
        <begin position="1"/>
        <end position="10"/>
    </location>
</feature>
<feature type="compositionally biased region" description="Polar residues" evidence="1">
    <location>
        <begin position="520"/>
        <end position="536"/>
    </location>
</feature>
<gene>
    <name evidence="2" type="ORF">Dda_3518</name>
</gene>
<reference evidence="2" key="1">
    <citation type="submission" date="2023-01" db="EMBL/GenBank/DDBJ databases">
        <title>The chitinases involved in constricting ring structure development in the nematode-trapping fungus Drechslerella dactyloides.</title>
        <authorList>
            <person name="Wang R."/>
            <person name="Zhang L."/>
            <person name="Tang P."/>
            <person name="Li S."/>
            <person name="Liang L."/>
        </authorList>
    </citation>
    <scope>NUCLEOTIDE SEQUENCE</scope>
    <source>
        <strain evidence="2">YMF1.00031</strain>
    </source>
</reference>
<protein>
    <submittedName>
        <fullName evidence="2">Uncharacterized protein</fullName>
    </submittedName>
</protein>
<feature type="region of interest" description="Disordered" evidence="1">
    <location>
        <begin position="492"/>
        <end position="536"/>
    </location>
</feature>
<dbReference type="EMBL" id="JAQGDS010000004">
    <property type="protein sequence ID" value="KAJ6260857.1"/>
    <property type="molecule type" value="Genomic_DNA"/>
</dbReference>
<evidence type="ECO:0000313" key="3">
    <source>
        <dbReference type="Proteomes" id="UP001221413"/>
    </source>
</evidence>
<feature type="region of interest" description="Disordered" evidence="1">
    <location>
        <begin position="332"/>
        <end position="362"/>
    </location>
</feature>
<feature type="region of interest" description="Disordered" evidence="1">
    <location>
        <begin position="1"/>
        <end position="25"/>
    </location>
</feature>
<evidence type="ECO:0000256" key="1">
    <source>
        <dbReference type="SAM" id="MobiDB-lite"/>
    </source>
</evidence>
<sequence length="611" mass="66608">MALPSPSSQPAYPHQQGPIIPSSVFSSDKDLQELVNRRDMRISSTHDLAEFLRSSKPEDYSRPVKAADDLALDASHRKISFKFLKSASKDFLSPRKNVIPVPVPSTTALPEKVRPEKTAKGNSYLAIQVDYTPVGDESLIPSIWTPSSSDGSTRHSFQNTTFAECSSDQSNYRTSLSSQNFALEYDNFTTPTDTRLMSRWMRNSSGSELSSPRAGLLASSTMISQSLGTYTTAKNEHRVASLFPNKHVQIDNSVSERMPPLSALPKPVSNLAFIQRRYSTDSTVRGNPVSSHSSRISSRIQEDDIYLPVSTPISLNRTVDNESLISMDSKHKDAYSSLTSTPARPGPPPTRDLPSLPEGHGDAINLASKIRAAAAARSSISSQISLSSEVGSLKSRRAGTPNRTKSQRSQRELSVKARKIKDLEELRSRRSMSQSEGIRHTELPTMRHKKSQSNPNPRKNSPKPDALSFSPITVVYEAAPDDGEAEADNYYSDATRSAKSGSDLRQSVSSAASSEALPPQTRQSMEFSASGLPSTPRSYVLRSSASAITSSTTNLEARMSYMERRNHLLEQALLAVLRSAICIDNGAAMDNNGLSEIVKGLTNAPASSCSH</sequence>
<proteinExistence type="predicted"/>
<feature type="compositionally biased region" description="Polar residues" evidence="1">
    <location>
        <begin position="492"/>
        <end position="513"/>
    </location>
</feature>
<feature type="compositionally biased region" description="Basic and acidic residues" evidence="1">
    <location>
        <begin position="409"/>
        <end position="428"/>
    </location>
</feature>
<feature type="region of interest" description="Disordered" evidence="1">
    <location>
        <begin position="379"/>
        <end position="468"/>
    </location>
</feature>
<organism evidence="2 3">
    <name type="scientific">Drechslerella dactyloides</name>
    <name type="common">Nematode-trapping fungus</name>
    <name type="synonym">Arthrobotrys dactyloides</name>
    <dbReference type="NCBI Taxonomy" id="74499"/>
    <lineage>
        <taxon>Eukaryota</taxon>
        <taxon>Fungi</taxon>
        <taxon>Dikarya</taxon>
        <taxon>Ascomycota</taxon>
        <taxon>Pezizomycotina</taxon>
        <taxon>Orbiliomycetes</taxon>
        <taxon>Orbiliales</taxon>
        <taxon>Orbiliaceae</taxon>
        <taxon>Drechslerella</taxon>
    </lineage>
</organism>
<keyword evidence="3" id="KW-1185">Reference proteome</keyword>
<accession>A0AAD6NJV8</accession>
<dbReference type="Proteomes" id="UP001221413">
    <property type="component" value="Unassembled WGS sequence"/>
</dbReference>
<feature type="compositionally biased region" description="Low complexity" evidence="1">
    <location>
        <begin position="379"/>
        <end position="388"/>
    </location>
</feature>
<dbReference type="AlphaFoldDB" id="A0AAD6NJV8"/>
<name>A0AAD6NJV8_DREDA</name>
<comment type="caution">
    <text evidence="2">The sequence shown here is derived from an EMBL/GenBank/DDBJ whole genome shotgun (WGS) entry which is preliminary data.</text>
</comment>
<evidence type="ECO:0000313" key="2">
    <source>
        <dbReference type="EMBL" id="KAJ6260857.1"/>
    </source>
</evidence>